<dbReference type="PROSITE" id="PS51257">
    <property type="entry name" value="PROKAR_LIPOPROTEIN"/>
    <property type="match status" value="1"/>
</dbReference>
<gene>
    <name evidence="1" type="ORF">SAMN05661044_01937</name>
</gene>
<name>A0A1H7MC85_OLID1</name>
<accession>A0A1H7MC85</accession>
<evidence type="ECO:0000313" key="1">
    <source>
        <dbReference type="EMBL" id="SEL08538.1"/>
    </source>
</evidence>
<dbReference type="Proteomes" id="UP000199421">
    <property type="component" value="Unassembled WGS sequence"/>
</dbReference>
<keyword evidence="2" id="KW-1185">Reference proteome</keyword>
<dbReference type="AlphaFoldDB" id="A0A1H7MC85"/>
<dbReference type="OrthoDB" id="787262at2"/>
<evidence type="ECO:0000313" key="2">
    <source>
        <dbReference type="Proteomes" id="UP000199421"/>
    </source>
</evidence>
<dbReference type="RefSeq" id="WP_093322837.1">
    <property type="nucleotide sequence ID" value="NZ_FOAF01000001.1"/>
</dbReference>
<organism evidence="1 2">
    <name type="scientific">Olivibacter domesticus</name>
    <name type="common">Pseudosphingobacterium domesticum</name>
    <dbReference type="NCBI Taxonomy" id="407022"/>
    <lineage>
        <taxon>Bacteria</taxon>
        <taxon>Pseudomonadati</taxon>
        <taxon>Bacteroidota</taxon>
        <taxon>Sphingobacteriia</taxon>
        <taxon>Sphingobacteriales</taxon>
        <taxon>Sphingobacteriaceae</taxon>
        <taxon>Olivibacter</taxon>
    </lineage>
</organism>
<proteinExistence type="predicted"/>
<reference evidence="2" key="1">
    <citation type="submission" date="2016-10" db="EMBL/GenBank/DDBJ databases">
        <authorList>
            <person name="Varghese N."/>
            <person name="Submissions S."/>
        </authorList>
    </citation>
    <scope>NUCLEOTIDE SEQUENCE [LARGE SCALE GENOMIC DNA]</scope>
    <source>
        <strain evidence="2">DSM 18733</strain>
    </source>
</reference>
<sequence length="319" mass="36878">MRLYSIGKLRDIVFLLVVGFFGFMACSSPAKSKKDEKKEFDGNRPSFSPILGIDFFEARRSFDNGLAFDTLGFEQEPVWHVNFISNDSVKIFSPDSNAMLHYSIYYDRDSIFHFGREWFRVRSLAKDSLLLQRLTVVNKHVKEARSNVYMKLYSKRFIKDSLKTTIEELRKPRTNDTAFINWRAAIANNHPTVIDSAFAARNPVQLIPNNPNIKVKRRTFSESERLNQSAAYEYLYPEYDITIHKAYKDFYFPFSVLVDGTGKVHLGKFVTSEEFVESRKRVLTGIIDVYLKNLLTIKPGTTLGIPHTSLIMLRVRGIE</sequence>
<protein>
    <submittedName>
        <fullName evidence="1">Uncharacterized protein</fullName>
    </submittedName>
</protein>
<dbReference type="STRING" id="407022.SAMN05661044_01937"/>
<dbReference type="EMBL" id="FOAF01000001">
    <property type="protein sequence ID" value="SEL08538.1"/>
    <property type="molecule type" value="Genomic_DNA"/>
</dbReference>